<dbReference type="PANTHER" id="PTHR11575">
    <property type="entry name" value="5'-NUCLEOTIDASE-RELATED"/>
    <property type="match status" value="1"/>
</dbReference>
<keyword evidence="2" id="KW-0547">Nucleotide-binding</keyword>
<dbReference type="PRINTS" id="PR01607">
    <property type="entry name" value="APYRASEFAMLY"/>
</dbReference>
<dbReference type="SUPFAM" id="SSF55816">
    <property type="entry name" value="5'-nucleotidase (syn. UDP-sugar hydrolase), C-terminal domain"/>
    <property type="match status" value="1"/>
</dbReference>
<dbReference type="InterPro" id="IPR006179">
    <property type="entry name" value="5_nucleotidase/apyrase"/>
</dbReference>
<dbReference type="Gene3D" id="3.90.780.10">
    <property type="entry name" value="5'-Nucleotidase, C-terminal domain"/>
    <property type="match status" value="1"/>
</dbReference>
<evidence type="ECO:0000259" key="4">
    <source>
        <dbReference type="Pfam" id="PF02872"/>
    </source>
</evidence>
<evidence type="ECO:0000256" key="1">
    <source>
        <dbReference type="ARBA" id="ARBA00022729"/>
    </source>
</evidence>
<reference evidence="6" key="1">
    <citation type="journal article" date="2019" name="Int. J. Syst. Evol. Microbiol.">
        <title>The Global Catalogue of Microorganisms (GCM) 10K type strain sequencing project: providing services to taxonomists for standard genome sequencing and annotation.</title>
        <authorList>
            <consortium name="The Broad Institute Genomics Platform"/>
            <consortium name="The Broad Institute Genome Sequencing Center for Infectious Disease"/>
            <person name="Wu L."/>
            <person name="Ma J."/>
        </authorList>
    </citation>
    <scope>NUCLEOTIDE SEQUENCE [LARGE SCALE GENOMIC DNA]</scope>
    <source>
        <strain evidence="6">CCUG 62953</strain>
    </source>
</reference>
<dbReference type="RefSeq" id="WP_386801731.1">
    <property type="nucleotide sequence ID" value="NZ_JBHTMU010000005.1"/>
</dbReference>
<keyword evidence="6" id="KW-1185">Reference proteome</keyword>
<protein>
    <submittedName>
        <fullName evidence="5">5'-nucleotidase C-terminal domain-containing protein</fullName>
    </submittedName>
</protein>
<organism evidence="5 6">
    <name type="scientific">Litorisediminicola beolgyonensis</name>
    <dbReference type="NCBI Taxonomy" id="1173614"/>
    <lineage>
        <taxon>Bacteria</taxon>
        <taxon>Pseudomonadati</taxon>
        <taxon>Pseudomonadota</taxon>
        <taxon>Alphaproteobacteria</taxon>
        <taxon>Rhodobacterales</taxon>
        <taxon>Paracoccaceae</taxon>
        <taxon>Litorisediminicola</taxon>
    </lineage>
</organism>
<dbReference type="EMBL" id="JBHTMU010000005">
    <property type="protein sequence ID" value="MFD1341665.1"/>
    <property type="molecule type" value="Genomic_DNA"/>
</dbReference>
<keyword evidence="2" id="KW-0378">Hydrolase</keyword>
<evidence type="ECO:0000313" key="5">
    <source>
        <dbReference type="EMBL" id="MFD1341665.1"/>
    </source>
</evidence>
<accession>A0ABW3ZG15</accession>
<proteinExistence type="inferred from homology"/>
<evidence type="ECO:0000313" key="6">
    <source>
        <dbReference type="Proteomes" id="UP001597135"/>
    </source>
</evidence>
<dbReference type="InterPro" id="IPR008334">
    <property type="entry name" value="5'-Nucleotdase_C"/>
</dbReference>
<dbReference type="InterPro" id="IPR004843">
    <property type="entry name" value="Calcineurin-like_PHP"/>
</dbReference>
<dbReference type="InterPro" id="IPR036907">
    <property type="entry name" value="5'-Nucleotdase_C_sf"/>
</dbReference>
<comment type="caution">
    <text evidence="5">The sequence shown here is derived from an EMBL/GenBank/DDBJ whole genome shotgun (WGS) entry which is preliminary data.</text>
</comment>
<feature type="domain" description="Calcineurin-like phosphoesterase" evidence="3">
    <location>
        <begin position="23"/>
        <end position="252"/>
    </location>
</feature>
<feature type="domain" description="5'-Nucleotidase C-terminal" evidence="4">
    <location>
        <begin position="347"/>
        <end position="524"/>
    </location>
</feature>
<comment type="similarity">
    <text evidence="2">Belongs to the 5'-nucleotidase family.</text>
</comment>
<evidence type="ECO:0000259" key="3">
    <source>
        <dbReference type="Pfam" id="PF00149"/>
    </source>
</evidence>
<evidence type="ECO:0000256" key="2">
    <source>
        <dbReference type="RuleBase" id="RU362119"/>
    </source>
</evidence>
<keyword evidence="1" id="KW-0732">Signal</keyword>
<dbReference type="Pfam" id="PF00149">
    <property type="entry name" value="Metallophos"/>
    <property type="match status" value="1"/>
</dbReference>
<dbReference type="Gene3D" id="3.60.21.10">
    <property type="match status" value="1"/>
</dbReference>
<name>A0ABW3ZG15_9RHOB</name>
<gene>
    <name evidence="5" type="ORF">ACFQ4E_04460</name>
</gene>
<dbReference type="Proteomes" id="UP001597135">
    <property type="component" value="Unassembled WGS sequence"/>
</dbReference>
<dbReference type="SUPFAM" id="SSF56300">
    <property type="entry name" value="Metallo-dependent phosphatases"/>
    <property type="match status" value="1"/>
</dbReference>
<sequence length="606" mass="64654">MTKPPHSSRHTAPKRPKRTLTVRLLALTDLHGSLLGFDYLADRARPGRSLAALLPKIAQAREEADLCLLFDNGDTFQGTPLADRASDAPFGPHPVVSALNAIGVDAGTIGNHDLNFGLDKLRRTLADARYPVVCANLLCLTSGGTYLPPSVMLERSVPGLSRPLRIGVTGTLPPEVMVWDGDRLSGKVDAIDPVTAIRHEAKRLRHAGADIVVALCHGGLEDLDGHPSSEHPGRAVAAIDEVDALVLGHAHDRYPTPETSDAGLIDGTPVVMAGAFGSDLGVIDLNLVQTPRGWRITGSRAALRPAAPVEAPLSEDTRRAHLRTRHRLAQQIAECPDALTSYLSLVRPDALGALIAESQTSAAARGLAGSEMAELPRVAMVTPFRCGGSDGPDAYVALEAGPLRERDILGILPYSEPLCAVAVTGAELRQWLERSASLYAQIAPGAQDAGLLDPLVPSFNFDALYGADCEIDLARPPAYRADGAPLQGGGRLGDIRISARNLQAEDRLIVLTSGFRARGGGRFPGRDGRGVIWRSEVDTRAILRDHLVTRSGPMPSAEDGFRFRPQPGTTAIFDSSPKLATQLEPDSTIEHLGPTDKGFARYRLHL</sequence>
<dbReference type="Pfam" id="PF02872">
    <property type="entry name" value="5_nucleotid_C"/>
    <property type="match status" value="1"/>
</dbReference>
<dbReference type="InterPro" id="IPR029052">
    <property type="entry name" value="Metallo-depent_PP-like"/>
</dbReference>
<dbReference type="PANTHER" id="PTHR11575:SF6">
    <property type="entry name" value="2',3'-CYCLIC-NUCLEOTIDE 2'-PHOSPHODIESTERASE_3'-NUCLEOTIDASE"/>
    <property type="match status" value="1"/>
</dbReference>